<keyword evidence="1" id="KW-0378">Hydrolase</keyword>
<keyword evidence="1" id="KW-0347">Helicase</keyword>
<dbReference type="Proteomes" id="UP000198501">
    <property type="component" value="Unassembled WGS sequence"/>
</dbReference>
<evidence type="ECO:0000313" key="1">
    <source>
        <dbReference type="EMBL" id="SDE18172.1"/>
    </source>
</evidence>
<sequence length="86" mass="10022">YYQHWCRKGGERGTTKTKLMTYIGRREHKERLRYQLPTVNRVIQATVIAVKMPSVFPTAEAANQQIWLGKQIQLMKNAIGHKLDPK</sequence>
<proteinExistence type="predicted"/>
<feature type="non-terminal residue" evidence="1">
    <location>
        <position position="1"/>
    </location>
</feature>
<evidence type="ECO:0000313" key="2">
    <source>
        <dbReference type="Proteomes" id="UP000198501"/>
    </source>
</evidence>
<dbReference type="RefSeq" id="WP_167669416.1">
    <property type="nucleotide sequence ID" value="NZ_FNAL01000037.1"/>
</dbReference>
<accession>A0A1G7ATX8</accession>
<keyword evidence="1" id="KW-0547">Nucleotide-binding</keyword>
<protein>
    <submittedName>
        <fullName evidence="1">Putative DNA primase/helicase</fullName>
    </submittedName>
</protein>
<reference evidence="1 2" key="1">
    <citation type="submission" date="2016-10" db="EMBL/GenBank/DDBJ databases">
        <authorList>
            <person name="de Groot N.N."/>
        </authorList>
    </citation>
    <scope>NUCLEOTIDE SEQUENCE [LARGE SCALE GENOMIC DNA]</scope>
    <source>
        <strain evidence="1 2">DSM 23406</strain>
    </source>
</reference>
<gene>
    <name evidence="1" type="ORF">SAMN05660405_02597</name>
</gene>
<keyword evidence="1" id="KW-0067">ATP-binding</keyword>
<organism evidence="1 2">
    <name type="scientific">Psychrobacter pacificensis</name>
    <dbReference type="NCBI Taxonomy" id="112002"/>
    <lineage>
        <taxon>Bacteria</taxon>
        <taxon>Pseudomonadati</taxon>
        <taxon>Pseudomonadota</taxon>
        <taxon>Gammaproteobacteria</taxon>
        <taxon>Moraxellales</taxon>
        <taxon>Moraxellaceae</taxon>
        <taxon>Psychrobacter</taxon>
    </lineage>
</organism>
<dbReference type="EMBL" id="FNAL01000037">
    <property type="protein sequence ID" value="SDE18172.1"/>
    <property type="molecule type" value="Genomic_DNA"/>
</dbReference>
<dbReference type="GO" id="GO:0004386">
    <property type="term" value="F:helicase activity"/>
    <property type="evidence" value="ECO:0007669"/>
    <property type="project" value="UniProtKB-KW"/>
</dbReference>
<dbReference type="AlphaFoldDB" id="A0A1G7ATX8"/>
<name>A0A1G7ATX8_9GAMM</name>